<dbReference type="Proteomes" id="UP001461498">
    <property type="component" value="Unassembled WGS sequence"/>
</dbReference>
<keyword evidence="2" id="KW-1185">Reference proteome</keyword>
<dbReference type="AlphaFoldDB" id="A0AAW1CHX6"/>
<name>A0AAW1CHX6_9HEMI</name>
<organism evidence="1 2">
    <name type="scientific">Rhynocoris fuscipes</name>
    <dbReference type="NCBI Taxonomy" id="488301"/>
    <lineage>
        <taxon>Eukaryota</taxon>
        <taxon>Metazoa</taxon>
        <taxon>Ecdysozoa</taxon>
        <taxon>Arthropoda</taxon>
        <taxon>Hexapoda</taxon>
        <taxon>Insecta</taxon>
        <taxon>Pterygota</taxon>
        <taxon>Neoptera</taxon>
        <taxon>Paraneoptera</taxon>
        <taxon>Hemiptera</taxon>
        <taxon>Heteroptera</taxon>
        <taxon>Panheteroptera</taxon>
        <taxon>Cimicomorpha</taxon>
        <taxon>Reduviidae</taxon>
        <taxon>Harpactorinae</taxon>
        <taxon>Harpactorini</taxon>
        <taxon>Rhynocoris</taxon>
    </lineage>
</organism>
<evidence type="ECO:0000313" key="1">
    <source>
        <dbReference type="EMBL" id="KAK9498046.1"/>
    </source>
</evidence>
<gene>
    <name evidence="1" type="ORF">O3M35_003930</name>
</gene>
<accession>A0AAW1CHX6</accession>
<reference evidence="1 2" key="1">
    <citation type="submission" date="2022-12" db="EMBL/GenBank/DDBJ databases">
        <title>Chromosome-level genome assembly of true bugs.</title>
        <authorList>
            <person name="Ma L."/>
            <person name="Li H."/>
        </authorList>
    </citation>
    <scope>NUCLEOTIDE SEQUENCE [LARGE SCALE GENOMIC DNA]</scope>
    <source>
        <strain evidence="1">Lab_2022b</strain>
    </source>
</reference>
<sequence length="166" mass="19568">MPYQNRNAVPLGYSSTSNFSENYAESKTLLNPEIFKTNQAIYRRGTFPYVEYRSTLPDYDYRKYIQMVGVPIIKKSSPAALHDAETFFLAVQMKRDELKLYKLHDYYPRLKYFVDLARANLHSRIIRYQAGNRFMMNHPLPQNRVLPEATKVYTAPAIKSIYRPLR</sequence>
<evidence type="ECO:0000313" key="2">
    <source>
        <dbReference type="Proteomes" id="UP001461498"/>
    </source>
</evidence>
<protein>
    <submittedName>
        <fullName evidence="1">Uncharacterized protein</fullName>
    </submittedName>
</protein>
<comment type="caution">
    <text evidence="1">The sequence shown here is derived from an EMBL/GenBank/DDBJ whole genome shotgun (WGS) entry which is preliminary data.</text>
</comment>
<proteinExistence type="predicted"/>
<dbReference type="EMBL" id="JAPXFL010000013">
    <property type="protein sequence ID" value="KAK9498046.1"/>
    <property type="molecule type" value="Genomic_DNA"/>
</dbReference>